<keyword evidence="1" id="KW-0472">Membrane</keyword>
<evidence type="ECO:0000313" key="2">
    <source>
        <dbReference type="EMBL" id="KAI8576267.1"/>
    </source>
</evidence>
<gene>
    <name evidence="2" type="ORF">K450DRAFT_257479</name>
</gene>
<evidence type="ECO:0000256" key="1">
    <source>
        <dbReference type="SAM" id="Phobius"/>
    </source>
</evidence>
<dbReference type="EMBL" id="MU620958">
    <property type="protein sequence ID" value="KAI8576267.1"/>
    <property type="molecule type" value="Genomic_DNA"/>
</dbReference>
<evidence type="ECO:0000313" key="3">
    <source>
        <dbReference type="Proteomes" id="UP001206595"/>
    </source>
</evidence>
<reference evidence="2" key="2">
    <citation type="journal article" date="2022" name="Proc. Natl. Acad. Sci. U.S.A.">
        <title>Diploid-dominant life cycles characterize the early evolution of Fungi.</title>
        <authorList>
            <person name="Amses K.R."/>
            <person name="Simmons D.R."/>
            <person name="Longcore J.E."/>
            <person name="Mondo S.J."/>
            <person name="Seto K."/>
            <person name="Jeronimo G.H."/>
            <person name="Bonds A.E."/>
            <person name="Quandt C.A."/>
            <person name="Davis W.J."/>
            <person name="Chang Y."/>
            <person name="Federici B.A."/>
            <person name="Kuo A."/>
            <person name="LaButti K."/>
            <person name="Pangilinan J."/>
            <person name="Andreopoulos W."/>
            <person name="Tritt A."/>
            <person name="Riley R."/>
            <person name="Hundley H."/>
            <person name="Johnson J."/>
            <person name="Lipzen A."/>
            <person name="Barry K."/>
            <person name="Lang B.F."/>
            <person name="Cuomo C.A."/>
            <person name="Buchler N.E."/>
            <person name="Grigoriev I.V."/>
            <person name="Spatafora J.W."/>
            <person name="Stajich J.E."/>
            <person name="James T.Y."/>
        </authorList>
    </citation>
    <scope>NUCLEOTIDE SEQUENCE</scope>
    <source>
        <strain evidence="2">AG</strain>
    </source>
</reference>
<comment type="caution">
    <text evidence="2">The sequence shown here is derived from an EMBL/GenBank/DDBJ whole genome shotgun (WGS) entry which is preliminary data.</text>
</comment>
<accession>A0AAD5E3Z0</accession>
<reference evidence="2" key="1">
    <citation type="submission" date="2021-06" db="EMBL/GenBank/DDBJ databases">
        <authorList>
            <consortium name="DOE Joint Genome Institute"/>
            <person name="Mondo S.J."/>
            <person name="Amses K.R."/>
            <person name="Simmons D.R."/>
            <person name="Longcore J.E."/>
            <person name="Seto K."/>
            <person name="Alves G.H."/>
            <person name="Bonds A.E."/>
            <person name="Quandt C.A."/>
            <person name="Davis W.J."/>
            <person name="Chang Y."/>
            <person name="Letcher P.M."/>
            <person name="Powell M.J."/>
            <person name="Kuo A."/>
            <person name="Labutti K."/>
            <person name="Pangilinan J."/>
            <person name="Andreopoulos W."/>
            <person name="Tritt A."/>
            <person name="Riley R."/>
            <person name="Hundley H."/>
            <person name="Johnson J."/>
            <person name="Lipzen A."/>
            <person name="Barry K."/>
            <person name="Berbee M.L."/>
            <person name="Buchler N.E."/>
            <person name="Grigoriev I.V."/>
            <person name="Spatafora J.W."/>
            <person name="Stajich J.E."/>
            <person name="James T.Y."/>
        </authorList>
    </citation>
    <scope>NUCLEOTIDE SEQUENCE</scope>
    <source>
        <strain evidence="2">AG</strain>
    </source>
</reference>
<name>A0AAD5E3Z0_UMBRA</name>
<keyword evidence="1" id="KW-0812">Transmembrane</keyword>
<feature type="non-terminal residue" evidence="2">
    <location>
        <position position="166"/>
    </location>
</feature>
<keyword evidence="3" id="KW-1185">Reference proteome</keyword>
<feature type="transmembrane region" description="Helical" evidence="1">
    <location>
        <begin position="12"/>
        <end position="32"/>
    </location>
</feature>
<keyword evidence="1" id="KW-1133">Transmembrane helix</keyword>
<dbReference type="GeneID" id="75917014"/>
<organism evidence="2 3">
    <name type="scientific">Umbelopsis ramanniana AG</name>
    <dbReference type="NCBI Taxonomy" id="1314678"/>
    <lineage>
        <taxon>Eukaryota</taxon>
        <taxon>Fungi</taxon>
        <taxon>Fungi incertae sedis</taxon>
        <taxon>Mucoromycota</taxon>
        <taxon>Mucoromycotina</taxon>
        <taxon>Umbelopsidomycetes</taxon>
        <taxon>Umbelopsidales</taxon>
        <taxon>Umbelopsidaceae</taxon>
        <taxon>Umbelopsis</taxon>
    </lineage>
</organism>
<dbReference type="Proteomes" id="UP001206595">
    <property type="component" value="Unassembled WGS sequence"/>
</dbReference>
<proteinExistence type="predicted"/>
<protein>
    <submittedName>
        <fullName evidence="2">Uncharacterized protein</fullName>
    </submittedName>
</protein>
<sequence>MSTSTIAEWYVILQLCPFSFLHTYFSITIISITRWKKSSGRGSDILRTAAAQRDGSFNYIQDLSEVVNELRGYLDDMYVLFDEHLQEKQMAFQIQAEKGDEGGVDNFTCLYKTCLDMLDQDYIMKAVLNAPEGSAHPQHLIGFSSVWACEPYVDNEQIDALLQQAA</sequence>
<dbReference type="RefSeq" id="XP_051441271.1">
    <property type="nucleotide sequence ID" value="XM_051591671.1"/>
</dbReference>
<dbReference type="AlphaFoldDB" id="A0AAD5E3Z0"/>